<proteinExistence type="inferred from homology"/>
<dbReference type="GO" id="GO:0005737">
    <property type="term" value="C:cytoplasm"/>
    <property type="evidence" value="ECO:0007669"/>
    <property type="project" value="UniProtKB-SubCell"/>
</dbReference>
<dbReference type="SUPFAM" id="SSF55729">
    <property type="entry name" value="Acyl-CoA N-acyltransferases (Nat)"/>
    <property type="match status" value="1"/>
</dbReference>
<dbReference type="RefSeq" id="WP_115312970.1">
    <property type="nucleotide sequence ID" value="NZ_CP066042.1"/>
</dbReference>
<dbReference type="PANTHER" id="PTHR43420:SF44">
    <property type="entry name" value="ACETYLTRANSFERASE YPEA"/>
    <property type="match status" value="1"/>
</dbReference>
<keyword evidence="4" id="KW-0012">Acyltransferase</keyword>
<feature type="domain" description="N-acetyltransferase" evidence="6">
    <location>
        <begin position="9"/>
        <end position="153"/>
    </location>
</feature>
<comment type="similarity">
    <text evidence="1 5">Belongs to the acetyltransferase family. RimI subfamily.</text>
</comment>
<dbReference type="InterPro" id="IPR016181">
    <property type="entry name" value="Acyl_CoA_acyltransferase"/>
</dbReference>
<keyword evidence="3 7" id="KW-0808">Transferase</keyword>
<keyword evidence="2 5" id="KW-0963">Cytoplasm</keyword>
<protein>
    <recommendedName>
        <fullName evidence="5">[Ribosomal protein bS18]-alanine N-acetyltransferase</fullName>
        <ecNumber evidence="5">2.3.1.266</ecNumber>
    </recommendedName>
</protein>
<dbReference type="GO" id="GO:0008999">
    <property type="term" value="F:protein-N-terminal-alanine acetyltransferase activity"/>
    <property type="evidence" value="ECO:0007669"/>
    <property type="project" value="UniProtKB-EC"/>
</dbReference>
<gene>
    <name evidence="7" type="ORF">NCTC11807_01037</name>
</gene>
<evidence type="ECO:0000256" key="2">
    <source>
        <dbReference type="ARBA" id="ARBA00022490"/>
    </source>
</evidence>
<evidence type="ECO:0000313" key="8">
    <source>
        <dbReference type="Proteomes" id="UP000255425"/>
    </source>
</evidence>
<organism evidence="7 8">
    <name type="scientific">Staphylococcus saccharolyticus</name>
    <dbReference type="NCBI Taxonomy" id="33028"/>
    <lineage>
        <taxon>Bacteria</taxon>
        <taxon>Bacillati</taxon>
        <taxon>Bacillota</taxon>
        <taxon>Bacilli</taxon>
        <taxon>Bacillales</taxon>
        <taxon>Staphylococcaceae</taxon>
        <taxon>Staphylococcus</taxon>
    </lineage>
</organism>
<dbReference type="EC" id="2.3.1.266" evidence="5"/>
<dbReference type="GeneID" id="63934594"/>
<evidence type="ECO:0000256" key="5">
    <source>
        <dbReference type="RuleBase" id="RU363094"/>
    </source>
</evidence>
<dbReference type="PROSITE" id="PS51186">
    <property type="entry name" value="GNAT"/>
    <property type="match status" value="1"/>
</dbReference>
<dbReference type="CDD" id="cd04301">
    <property type="entry name" value="NAT_SF"/>
    <property type="match status" value="1"/>
</dbReference>
<sequence length="153" mass="17833">MDRPTTEQLNIRKMSVKDVPQVFDIERESFNDSSWTIDAFYHEIEQNEFATYFVIEYDDKIIGYLGLWIVIDQAQITTVAITHQFRGFGLGQLLLEYVKNYASHTCEVMSLEARIGNEIAQHVYKNLGFQYGGKRKNYYGEGEDAIVMWVNLK</sequence>
<comment type="function">
    <text evidence="5">Acetylates the N-terminal alanine of ribosomal protein bS18.</text>
</comment>
<dbReference type="PANTHER" id="PTHR43420">
    <property type="entry name" value="ACETYLTRANSFERASE"/>
    <property type="match status" value="1"/>
</dbReference>
<dbReference type="Pfam" id="PF00583">
    <property type="entry name" value="Acetyltransf_1"/>
    <property type="match status" value="1"/>
</dbReference>
<dbReference type="Gene3D" id="3.40.630.30">
    <property type="match status" value="1"/>
</dbReference>
<evidence type="ECO:0000259" key="6">
    <source>
        <dbReference type="PROSITE" id="PS51186"/>
    </source>
</evidence>
<reference evidence="7 8" key="1">
    <citation type="submission" date="2018-06" db="EMBL/GenBank/DDBJ databases">
        <authorList>
            <consortium name="Pathogen Informatics"/>
            <person name="Doyle S."/>
        </authorList>
    </citation>
    <scope>NUCLEOTIDE SEQUENCE [LARGE SCALE GENOMIC DNA]</scope>
    <source>
        <strain evidence="7 8">NCTC11807</strain>
    </source>
</reference>
<keyword evidence="8" id="KW-1185">Reference proteome</keyword>
<accession>A0A380H102</accession>
<dbReference type="InterPro" id="IPR050680">
    <property type="entry name" value="YpeA/RimI_acetyltransf"/>
</dbReference>
<evidence type="ECO:0000256" key="1">
    <source>
        <dbReference type="ARBA" id="ARBA00005395"/>
    </source>
</evidence>
<dbReference type="AlphaFoldDB" id="A0A380H102"/>
<evidence type="ECO:0000313" key="7">
    <source>
        <dbReference type="EMBL" id="SUM70057.1"/>
    </source>
</evidence>
<evidence type="ECO:0000256" key="3">
    <source>
        <dbReference type="ARBA" id="ARBA00022679"/>
    </source>
</evidence>
<comment type="catalytic activity">
    <reaction evidence="5">
        <text>N-terminal L-alanyl-[ribosomal protein bS18] + acetyl-CoA = N-terminal N(alpha)-acetyl-L-alanyl-[ribosomal protein bS18] + CoA + H(+)</text>
        <dbReference type="Rhea" id="RHEA:43756"/>
        <dbReference type="Rhea" id="RHEA-COMP:10676"/>
        <dbReference type="Rhea" id="RHEA-COMP:10677"/>
        <dbReference type="ChEBI" id="CHEBI:15378"/>
        <dbReference type="ChEBI" id="CHEBI:57287"/>
        <dbReference type="ChEBI" id="CHEBI:57288"/>
        <dbReference type="ChEBI" id="CHEBI:64718"/>
        <dbReference type="ChEBI" id="CHEBI:83683"/>
        <dbReference type="EC" id="2.3.1.266"/>
    </reaction>
</comment>
<dbReference type="InterPro" id="IPR006464">
    <property type="entry name" value="AcTrfase_RimI/Ard1"/>
</dbReference>
<dbReference type="Proteomes" id="UP000255425">
    <property type="component" value="Unassembled WGS sequence"/>
</dbReference>
<evidence type="ECO:0000256" key="4">
    <source>
        <dbReference type="ARBA" id="ARBA00023315"/>
    </source>
</evidence>
<dbReference type="EMBL" id="UHDZ01000001">
    <property type="protein sequence ID" value="SUM70057.1"/>
    <property type="molecule type" value="Genomic_DNA"/>
</dbReference>
<comment type="subcellular location">
    <subcellularLocation>
        <location evidence="5">Cytoplasm</location>
    </subcellularLocation>
</comment>
<name>A0A380H102_9STAP</name>
<dbReference type="NCBIfam" id="TIGR01575">
    <property type="entry name" value="rimI"/>
    <property type="match status" value="1"/>
</dbReference>
<dbReference type="InterPro" id="IPR000182">
    <property type="entry name" value="GNAT_dom"/>
</dbReference>